<dbReference type="PANTHER" id="PTHR32322:SF18">
    <property type="entry name" value="S-ADENOSYLMETHIONINE_S-ADENOSYLHOMOCYSTEINE TRANSPORTER"/>
    <property type="match status" value="1"/>
</dbReference>
<dbReference type="Pfam" id="PF00892">
    <property type="entry name" value="EamA"/>
    <property type="match status" value="2"/>
</dbReference>
<keyword evidence="4 6" id="KW-1133">Transmembrane helix</keyword>
<evidence type="ECO:0000259" key="7">
    <source>
        <dbReference type="Pfam" id="PF00892"/>
    </source>
</evidence>
<dbReference type="GO" id="GO:0005886">
    <property type="term" value="C:plasma membrane"/>
    <property type="evidence" value="ECO:0007669"/>
    <property type="project" value="UniProtKB-SubCell"/>
</dbReference>
<evidence type="ECO:0000256" key="6">
    <source>
        <dbReference type="SAM" id="Phobius"/>
    </source>
</evidence>
<dbReference type="PANTHER" id="PTHR32322">
    <property type="entry name" value="INNER MEMBRANE TRANSPORTER"/>
    <property type="match status" value="1"/>
</dbReference>
<dbReference type="STRING" id="1618369.UV54_C0011G0006"/>
<evidence type="ECO:0000313" key="8">
    <source>
        <dbReference type="EMBL" id="KKS80274.1"/>
    </source>
</evidence>
<dbReference type="AlphaFoldDB" id="A0A0G1C4B4"/>
<evidence type="ECO:0000256" key="1">
    <source>
        <dbReference type="ARBA" id="ARBA00004651"/>
    </source>
</evidence>
<dbReference type="SUPFAM" id="SSF103481">
    <property type="entry name" value="Multidrug resistance efflux transporter EmrE"/>
    <property type="match status" value="2"/>
</dbReference>
<evidence type="ECO:0000256" key="2">
    <source>
        <dbReference type="ARBA" id="ARBA00022475"/>
    </source>
</evidence>
<proteinExistence type="predicted"/>
<comment type="caution">
    <text evidence="8">The sequence shown here is derived from an EMBL/GenBank/DDBJ whole genome shotgun (WGS) entry which is preliminary data.</text>
</comment>
<organism evidence="8 9">
    <name type="scientific">Candidatus Beckwithbacteria bacterium GW2011_GWA2_43_10</name>
    <dbReference type="NCBI Taxonomy" id="1618369"/>
    <lineage>
        <taxon>Bacteria</taxon>
        <taxon>Candidatus Beckwithiibacteriota</taxon>
    </lineage>
</organism>
<feature type="transmembrane region" description="Helical" evidence="6">
    <location>
        <begin position="213"/>
        <end position="233"/>
    </location>
</feature>
<feature type="transmembrane region" description="Helical" evidence="6">
    <location>
        <begin position="117"/>
        <end position="135"/>
    </location>
</feature>
<feature type="transmembrane region" description="Helical" evidence="6">
    <location>
        <begin position="245"/>
        <end position="263"/>
    </location>
</feature>
<feature type="transmembrane region" description="Helical" evidence="6">
    <location>
        <begin position="26"/>
        <end position="47"/>
    </location>
</feature>
<accession>A0A0G1C4B4</accession>
<feature type="transmembrane region" description="Helical" evidence="6">
    <location>
        <begin position="86"/>
        <end position="110"/>
    </location>
</feature>
<evidence type="ECO:0000313" key="9">
    <source>
        <dbReference type="Proteomes" id="UP000034213"/>
    </source>
</evidence>
<evidence type="ECO:0000256" key="3">
    <source>
        <dbReference type="ARBA" id="ARBA00022692"/>
    </source>
</evidence>
<dbReference type="InterPro" id="IPR037185">
    <property type="entry name" value="EmrE-like"/>
</dbReference>
<feature type="domain" description="EamA" evidence="7">
    <location>
        <begin position="149"/>
        <end position="283"/>
    </location>
</feature>
<feature type="transmembrane region" description="Helical" evidence="6">
    <location>
        <begin position="175"/>
        <end position="193"/>
    </location>
</feature>
<keyword evidence="5 6" id="KW-0472">Membrane</keyword>
<comment type="subcellular location">
    <subcellularLocation>
        <location evidence="1">Cell membrane</location>
        <topology evidence="1">Multi-pass membrane protein</topology>
    </subcellularLocation>
</comment>
<sequence length="293" mass="32235">MIVLAGILWGFDGLLRRALGGIPPTIIVTIEHSIRVLILLPLLPRFIKEYKKLSTKDWLLIFVLALFSGALGSIFYTAALAKVNNISYSVVVLLQQIQPIFTVALAALILKEKITPRYIILAVIALISAYFLTFPQFKPNLFWYNGELIAAALAVGAAVMWGSTTIISKIILKKLSFAAAVTVRFMMVIPISFSISMLLGDKYPLSLITSTQWYYLLILSVVTGVFGYIAYYMGLKHTEAKIATFSEFAWPVSAALIGFFILGDRLTGVQIFAALILIADILTLSLSSNEKTA</sequence>
<evidence type="ECO:0000256" key="5">
    <source>
        <dbReference type="ARBA" id="ARBA00023136"/>
    </source>
</evidence>
<gene>
    <name evidence="8" type="ORF">UV54_C0011G0006</name>
</gene>
<protein>
    <recommendedName>
        <fullName evidence="7">EamA domain-containing protein</fullName>
    </recommendedName>
</protein>
<dbReference type="EMBL" id="LCEW01000011">
    <property type="protein sequence ID" value="KKS80274.1"/>
    <property type="molecule type" value="Genomic_DNA"/>
</dbReference>
<keyword evidence="2" id="KW-1003">Cell membrane</keyword>
<dbReference type="Proteomes" id="UP000034213">
    <property type="component" value="Unassembled WGS sequence"/>
</dbReference>
<feature type="transmembrane region" description="Helical" evidence="6">
    <location>
        <begin position="269"/>
        <end position="287"/>
    </location>
</feature>
<keyword evidence="3 6" id="KW-0812">Transmembrane</keyword>
<evidence type="ECO:0000256" key="4">
    <source>
        <dbReference type="ARBA" id="ARBA00022989"/>
    </source>
</evidence>
<feature type="transmembrane region" description="Helical" evidence="6">
    <location>
        <begin position="141"/>
        <end position="163"/>
    </location>
</feature>
<dbReference type="InterPro" id="IPR050638">
    <property type="entry name" value="AA-Vitamin_Transporters"/>
</dbReference>
<dbReference type="InterPro" id="IPR000620">
    <property type="entry name" value="EamA_dom"/>
</dbReference>
<feature type="domain" description="EamA" evidence="7">
    <location>
        <begin position="1"/>
        <end position="133"/>
    </location>
</feature>
<feature type="transmembrane region" description="Helical" evidence="6">
    <location>
        <begin position="59"/>
        <end position="80"/>
    </location>
</feature>
<reference evidence="8 9" key="1">
    <citation type="journal article" date="2015" name="Nature">
        <title>rRNA introns, odd ribosomes, and small enigmatic genomes across a large radiation of phyla.</title>
        <authorList>
            <person name="Brown C.T."/>
            <person name="Hug L.A."/>
            <person name="Thomas B.C."/>
            <person name="Sharon I."/>
            <person name="Castelle C.J."/>
            <person name="Singh A."/>
            <person name="Wilkins M.J."/>
            <person name="Williams K.H."/>
            <person name="Banfield J.F."/>
        </authorList>
    </citation>
    <scope>NUCLEOTIDE SEQUENCE [LARGE SCALE GENOMIC DNA]</scope>
</reference>
<name>A0A0G1C4B4_9BACT</name>